<evidence type="ECO:0000256" key="3">
    <source>
        <dbReference type="SAM" id="SignalP"/>
    </source>
</evidence>
<keyword evidence="2" id="KW-0472">Membrane</keyword>
<accession>A0A967AG30</accession>
<dbReference type="InterPro" id="IPR000184">
    <property type="entry name" value="Bac_surfAg_D15"/>
</dbReference>
<dbReference type="Gene3D" id="2.40.160.50">
    <property type="entry name" value="membrane protein fhac: a member of the omp85/tpsb transporter family"/>
    <property type="match status" value="1"/>
</dbReference>
<keyword evidence="6" id="KW-1185">Reference proteome</keyword>
<proteinExistence type="predicted"/>
<evidence type="ECO:0000313" key="6">
    <source>
        <dbReference type="Proteomes" id="UP000643701"/>
    </source>
</evidence>
<evidence type="ECO:0000259" key="4">
    <source>
        <dbReference type="Pfam" id="PF01103"/>
    </source>
</evidence>
<dbReference type="Pfam" id="PF01103">
    <property type="entry name" value="Omp85"/>
    <property type="match status" value="1"/>
</dbReference>
<evidence type="ECO:0000256" key="2">
    <source>
        <dbReference type="ARBA" id="ARBA00023136"/>
    </source>
</evidence>
<dbReference type="AlphaFoldDB" id="A0A967AG30"/>
<dbReference type="EMBL" id="JAANAS010000116">
    <property type="protein sequence ID" value="NGZ90908.1"/>
    <property type="molecule type" value="Genomic_DNA"/>
</dbReference>
<name>A0A967AG30_9FLAO</name>
<feature type="domain" description="Bacterial surface antigen (D15)" evidence="4">
    <location>
        <begin position="211"/>
        <end position="383"/>
    </location>
</feature>
<dbReference type="GO" id="GO:0019867">
    <property type="term" value="C:outer membrane"/>
    <property type="evidence" value="ECO:0007669"/>
    <property type="project" value="InterPro"/>
</dbReference>
<comment type="caution">
    <text evidence="5">The sequence shown here is derived from an EMBL/GenBank/DDBJ whole genome shotgun (WGS) entry which is preliminary data.</text>
</comment>
<dbReference type="Proteomes" id="UP000643701">
    <property type="component" value="Unassembled WGS sequence"/>
</dbReference>
<sequence>MKKYKACLFFILVFSFMGSFNSSLFAQEEDSLKFVEKNKNKLFSYINRIIKDTVAEEKSQFMMYPTLAYEPETSLEIGFSPLYVYFANDDKTNRLSEISGFAFVTLNKQYGARFEHAIYSDQDEWFFLGEILAERFPLKYFGIQSEVNRVPEDAIALVDALQINIKERVLRKVANNFFIGFEADFRSLSRVEFKPEENFEDLELPFGADGKTNLGLGVGLVYDNRHNVLNVRDGKFLEFAYLKYNPFMNSSVDYHNFIVDGRYFKPIGKRNVFAAQIFSQTQFGGDIPFNQLSLMGGQSLMRGYFLGRFRDRNQLAAQIEYRMLPLKLGFTNRWGATVFTSAGSVFNNYSNWESDKLKWAAGAGIRFLLFQKKDIWARLDYAYTPDENGLYITIGEAF</sequence>
<gene>
    <name evidence="5" type="ORF">G7034_11675</name>
</gene>
<keyword evidence="3" id="KW-0732">Signal</keyword>
<feature type="chain" id="PRO_5036753810" evidence="3">
    <location>
        <begin position="27"/>
        <end position="398"/>
    </location>
</feature>
<evidence type="ECO:0000313" key="5">
    <source>
        <dbReference type="EMBL" id="NGZ90908.1"/>
    </source>
</evidence>
<feature type="signal peptide" evidence="3">
    <location>
        <begin position="1"/>
        <end position="26"/>
    </location>
</feature>
<organism evidence="5 6">
    <name type="scientific">Psychroflexus maritimus</name>
    <dbReference type="NCBI Taxonomy" id="2714865"/>
    <lineage>
        <taxon>Bacteria</taxon>
        <taxon>Pseudomonadati</taxon>
        <taxon>Bacteroidota</taxon>
        <taxon>Flavobacteriia</taxon>
        <taxon>Flavobacteriales</taxon>
        <taxon>Flavobacteriaceae</taxon>
        <taxon>Psychroflexus</taxon>
    </lineage>
</organism>
<evidence type="ECO:0000256" key="1">
    <source>
        <dbReference type="ARBA" id="ARBA00004370"/>
    </source>
</evidence>
<comment type="subcellular location">
    <subcellularLocation>
        <location evidence="1">Membrane</location>
    </subcellularLocation>
</comment>
<reference evidence="5" key="1">
    <citation type="submission" date="2020-03" db="EMBL/GenBank/DDBJ databases">
        <title>Psychroflexus Maritimus sp. nov., isolate from marine sediment.</title>
        <authorList>
            <person name="Zhong Y.-L."/>
        </authorList>
    </citation>
    <scope>NUCLEOTIDE SEQUENCE</scope>
    <source>
        <strain evidence="5">C1</strain>
    </source>
</reference>
<protein>
    <submittedName>
        <fullName evidence="5">BamA/TamA family outer membrane protein</fullName>
    </submittedName>
</protein>